<evidence type="ECO:0000313" key="5">
    <source>
        <dbReference type="Proteomes" id="UP000596742"/>
    </source>
</evidence>
<proteinExistence type="predicted"/>
<name>A0A8B6E8W5_MYTGA</name>
<dbReference type="Proteomes" id="UP000596742">
    <property type="component" value="Unassembled WGS sequence"/>
</dbReference>
<reference evidence="4" key="1">
    <citation type="submission" date="2018-11" db="EMBL/GenBank/DDBJ databases">
        <authorList>
            <person name="Alioto T."/>
            <person name="Alioto T."/>
        </authorList>
    </citation>
    <scope>NUCLEOTIDE SEQUENCE</scope>
</reference>
<feature type="compositionally biased region" description="Polar residues" evidence="2">
    <location>
        <begin position="525"/>
        <end position="539"/>
    </location>
</feature>
<feature type="domain" description="Mitochondria-eating protein C-terminal" evidence="3">
    <location>
        <begin position="210"/>
        <end position="426"/>
    </location>
</feature>
<dbReference type="InterPro" id="IPR031981">
    <property type="entry name" value="MIEAP_C"/>
</dbReference>
<sequence length="539" mass="63089">MTDREAQCPTKEGCWTSDKEKELDNLKDQLDKLQQAMVTLLTANKDKKDETSKLQERIQQVQRDFEKKANACDRLSIEMCEKKEEISHLLQEKERVMQITERLKEKEKNDKLLQEHIGKLRNELQEKEEKVEDLSQKLDEGTKDIKRLNNSLQTNEQERVKREKMINNYIDTMNKELEILRENIKEKDSNISQLVKVTDQRLAYCYPDKPAKIAERWASLYTDEYTDVFEDLTEQNKRQGNTNELPEKQLIKIVDWCYKKCLEISKEQNYEIQETLWEVVRLIHNLRVKPEKLKNKKGNHENYDVRDKILIESMEPFQENAKFQLNYSMTLIDAVKKKCWEDYISSNPDVLSSAKYFVLKCSELCWHVLSSNPPMAIDYEDLHDQAMNPNKFNKYNRSGTTVEYVVWPALLLHKDGPVLAKGTVQTNYEDKKVPGKKSDVVFATQKTCKPNSIPTVKDDITSNDEYEPEALSLDGSIKPTTYSWESNTDDKYEPQTGNTNDEIPDSPTVSSIESKIKLYSKKRNQLNGPRNVQEQFNKN</sequence>
<protein>
    <recommendedName>
        <fullName evidence="3">Mitochondria-eating protein C-terminal domain-containing protein</fullName>
    </recommendedName>
</protein>
<feature type="region of interest" description="Disordered" evidence="2">
    <location>
        <begin position="520"/>
        <end position="539"/>
    </location>
</feature>
<organism evidence="4 5">
    <name type="scientific">Mytilus galloprovincialis</name>
    <name type="common">Mediterranean mussel</name>
    <dbReference type="NCBI Taxonomy" id="29158"/>
    <lineage>
        <taxon>Eukaryota</taxon>
        <taxon>Metazoa</taxon>
        <taxon>Spiralia</taxon>
        <taxon>Lophotrochozoa</taxon>
        <taxon>Mollusca</taxon>
        <taxon>Bivalvia</taxon>
        <taxon>Autobranchia</taxon>
        <taxon>Pteriomorphia</taxon>
        <taxon>Mytilida</taxon>
        <taxon>Mytiloidea</taxon>
        <taxon>Mytilidae</taxon>
        <taxon>Mytilinae</taxon>
        <taxon>Mytilus</taxon>
    </lineage>
</organism>
<evidence type="ECO:0000259" key="3">
    <source>
        <dbReference type="Pfam" id="PF16026"/>
    </source>
</evidence>
<gene>
    <name evidence="4" type="ORF">MGAL_10B050167</name>
</gene>
<evidence type="ECO:0000313" key="4">
    <source>
        <dbReference type="EMBL" id="VDI30895.1"/>
    </source>
</evidence>
<comment type="caution">
    <text evidence="4">The sequence shown here is derived from an EMBL/GenBank/DDBJ whole genome shotgun (WGS) entry which is preliminary data.</text>
</comment>
<evidence type="ECO:0000256" key="2">
    <source>
        <dbReference type="SAM" id="MobiDB-lite"/>
    </source>
</evidence>
<dbReference type="OrthoDB" id="6148910at2759"/>
<keyword evidence="1" id="KW-0175">Coiled coil</keyword>
<feature type="compositionally biased region" description="Polar residues" evidence="2">
    <location>
        <begin position="495"/>
        <end position="512"/>
    </location>
</feature>
<evidence type="ECO:0000256" key="1">
    <source>
        <dbReference type="SAM" id="Coils"/>
    </source>
</evidence>
<feature type="region of interest" description="Disordered" evidence="2">
    <location>
        <begin position="455"/>
        <end position="512"/>
    </location>
</feature>
<dbReference type="AlphaFoldDB" id="A0A8B6E8W5"/>
<keyword evidence="5" id="KW-1185">Reference proteome</keyword>
<dbReference type="Pfam" id="PF16026">
    <property type="entry name" value="MIEAP"/>
    <property type="match status" value="1"/>
</dbReference>
<feature type="coiled-coil region" evidence="1">
    <location>
        <begin position="16"/>
        <end position="64"/>
    </location>
</feature>
<feature type="coiled-coil region" evidence="1">
    <location>
        <begin position="89"/>
        <end position="197"/>
    </location>
</feature>
<dbReference type="EMBL" id="UYJE01004727">
    <property type="protein sequence ID" value="VDI30895.1"/>
    <property type="molecule type" value="Genomic_DNA"/>
</dbReference>
<accession>A0A8B6E8W5</accession>